<dbReference type="GO" id="GO:0006352">
    <property type="term" value="P:DNA-templated transcription initiation"/>
    <property type="evidence" value="ECO:0007669"/>
    <property type="project" value="InterPro"/>
</dbReference>
<dbReference type="EMBL" id="CAEZUR010000075">
    <property type="protein sequence ID" value="CAB4612502.1"/>
    <property type="molecule type" value="Genomic_DNA"/>
</dbReference>
<dbReference type="EMBL" id="CAEZSN010000015">
    <property type="protein sequence ID" value="CAB4535915.1"/>
    <property type="molecule type" value="Genomic_DNA"/>
</dbReference>
<accession>A0A6J6BAN2</accession>
<evidence type="ECO:0000313" key="7">
    <source>
        <dbReference type="EMBL" id="CAB4535915.1"/>
    </source>
</evidence>
<keyword evidence="4" id="KW-0804">Transcription</keyword>
<dbReference type="InterPro" id="IPR036388">
    <property type="entry name" value="WH-like_DNA-bd_sf"/>
</dbReference>
<dbReference type="Gene3D" id="1.10.10.10">
    <property type="entry name" value="Winged helix-like DNA-binding domain superfamily/Winged helix DNA-binding domain"/>
    <property type="match status" value="1"/>
</dbReference>
<dbReference type="PANTHER" id="PTHR43133">
    <property type="entry name" value="RNA POLYMERASE ECF-TYPE SIGMA FACTO"/>
    <property type="match status" value="1"/>
</dbReference>
<keyword evidence="2" id="KW-0805">Transcription regulation</keyword>
<dbReference type="AlphaFoldDB" id="A0A6J6BAN2"/>
<evidence type="ECO:0000313" key="8">
    <source>
        <dbReference type="EMBL" id="CAB4612502.1"/>
    </source>
</evidence>
<evidence type="ECO:0000256" key="4">
    <source>
        <dbReference type="ARBA" id="ARBA00023163"/>
    </source>
</evidence>
<reference evidence="7" key="1">
    <citation type="submission" date="2020-05" db="EMBL/GenBank/DDBJ databases">
        <authorList>
            <person name="Chiriac C."/>
            <person name="Salcher M."/>
            <person name="Ghai R."/>
            <person name="Kavagutti S V."/>
        </authorList>
    </citation>
    <scope>NUCLEOTIDE SEQUENCE</scope>
</reference>
<protein>
    <submittedName>
        <fullName evidence="7">Unannotated protein</fullName>
    </submittedName>
</protein>
<dbReference type="InterPro" id="IPR013325">
    <property type="entry name" value="RNA_pol_sigma_r2"/>
</dbReference>
<evidence type="ECO:0000259" key="5">
    <source>
        <dbReference type="Pfam" id="PF04542"/>
    </source>
</evidence>
<proteinExistence type="inferred from homology"/>
<name>A0A6J6BAN2_9ZZZZ</name>
<sequence>MTPKSQAEKAEALKLIQFEQQAIPLMPKLMRKAMEFTFNNRADAEDLMQETYAKAYRYWESFEQGTNIYGWLKTILKHTSINRSAKESKHQQVGVLDGMADYKLGDEAHSVTVRATKSAESEVLDNLASNDVQDAVDNLKPEFRAVVQMAIVDGYSYQEIADILEIKIGTVMSRLHRGKKTLREVLYNYAQEEGYNVEAAAKESVVREAKKGSKK</sequence>
<dbReference type="InterPro" id="IPR039425">
    <property type="entry name" value="RNA_pol_sigma-70-like"/>
</dbReference>
<feature type="domain" description="RNA polymerase sigma factor 70 region 4 type 2" evidence="6">
    <location>
        <begin position="131"/>
        <end position="182"/>
    </location>
</feature>
<dbReference type="PANTHER" id="PTHR43133:SF59">
    <property type="entry name" value="ECF RNA POLYMERASE SIGMA FACTOR SIGR"/>
    <property type="match status" value="1"/>
</dbReference>
<dbReference type="InterPro" id="IPR007627">
    <property type="entry name" value="RNA_pol_sigma70_r2"/>
</dbReference>
<dbReference type="InterPro" id="IPR013324">
    <property type="entry name" value="RNA_pol_sigma_r3/r4-like"/>
</dbReference>
<dbReference type="Gene3D" id="1.10.1740.10">
    <property type="match status" value="1"/>
</dbReference>
<dbReference type="InterPro" id="IPR014284">
    <property type="entry name" value="RNA_pol_sigma-70_dom"/>
</dbReference>
<dbReference type="GO" id="GO:0016987">
    <property type="term" value="F:sigma factor activity"/>
    <property type="evidence" value="ECO:0007669"/>
    <property type="project" value="UniProtKB-KW"/>
</dbReference>
<dbReference type="SUPFAM" id="SSF88659">
    <property type="entry name" value="Sigma3 and sigma4 domains of RNA polymerase sigma factors"/>
    <property type="match status" value="1"/>
</dbReference>
<feature type="domain" description="RNA polymerase sigma-70 region 2" evidence="5">
    <location>
        <begin position="26"/>
        <end position="88"/>
    </location>
</feature>
<evidence type="ECO:0000256" key="1">
    <source>
        <dbReference type="ARBA" id="ARBA00010641"/>
    </source>
</evidence>
<dbReference type="GO" id="GO:0003677">
    <property type="term" value="F:DNA binding"/>
    <property type="evidence" value="ECO:0007669"/>
    <property type="project" value="InterPro"/>
</dbReference>
<evidence type="ECO:0000259" key="6">
    <source>
        <dbReference type="Pfam" id="PF08281"/>
    </source>
</evidence>
<comment type="similarity">
    <text evidence="1">Belongs to the sigma-70 factor family. ECF subfamily.</text>
</comment>
<dbReference type="InterPro" id="IPR013249">
    <property type="entry name" value="RNA_pol_sigma70_r4_t2"/>
</dbReference>
<dbReference type="Pfam" id="PF08281">
    <property type="entry name" value="Sigma70_r4_2"/>
    <property type="match status" value="1"/>
</dbReference>
<organism evidence="7">
    <name type="scientific">freshwater metagenome</name>
    <dbReference type="NCBI Taxonomy" id="449393"/>
    <lineage>
        <taxon>unclassified sequences</taxon>
        <taxon>metagenomes</taxon>
        <taxon>ecological metagenomes</taxon>
    </lineage>
</organism>
<dbReference type="NCBIfam" id="TIGR02937">
    <property type="entry name" value="sigma70-ECF"/>
    <property type="match status" value="1"/>
</dbReference>
<dbReference type="Pfam" id="PF04542">
    <property type="entry name" value="Sigma70_r2"/>
    <property type="match status" value="1"/>
</dbReference>
<dbReference type="SUPFAM" id="SSF88946">
    <property type="entry name" value="Sigma2 domain of RNA polymerase sigma factors"/>
    <property type="match status" value="1"/>
</dbReference>
<dbReference type="CDD" id="cd06171">
    <property type="entry name" value="Sigma70_r4"/>
    <property type="match status" value="1"/>
</dbReference>
<keyword evidence="3" id="KW-0731">Sigma factor</keyword>
<gene>
    <name evidence="7" type="ORF">UFOPK1433_00222</name>
    <name evidence="8" type="ORF">UFOPK1843_00923</name>
</gene>
<evidence type="ECO:0000256" key="2">
    <source>
        <dbReference type="ARBA" id="ARBA00023015"/>
    </source>
</evidence>
<evidence type="ECO:0000256" key="3">
    <source>
        <dbReference type="ARBA" id="ARBA00023082"/>
    </source>
</evidence>